<evidence type="ECO:0000313" key="3">
    <source>
        <dbReference type="EMBL" id="RCF48633.1"/>
    </source>
</evidence>
<dbReference type="Proteomes" id="UP000253075">
    <property type="component" value="Unassembled WGS sequence"/>
</dbReference>
<dbReference type="AlphaFoldDB" id="A0ABD7G6U2"/>
<reference evidence="4" key="2">
    <citation type="submission" date="2018-02" db="EMBL/GenBank/DDBJ databases">
        <title>Phenotypic characterization and whole genome analysis of multidrug-resistant, extended-spectrum beta-lactamase-producing bacteria isolated from dogs in Germany.</title>
        <authorList>
            <person name="Williamson C."/>
        </authorList>
    </citation>
    <scope>NUCLEOTIDE SEQUENCE [LARGE SCALE GENOMIC DNA]</scope>
    <source>
        <strain evidence="4">AFG_SD03_1510_Ahy_093</strain>
    </source>
</reference>
<feature type="transmembrane region" description="Helical" evidence="1">
    <location>
        <begin position="12"/>
        <end position="34"/>
    </location>
</feature>
<organism evidence="3 4">
    <name type="scientific">Aeromonas hydrophila</name>
    <dbReference type="NCBI Taxonomy" id="644"/>
    <lineage>
        <taxon>Bacteria</taxon>
        <taxon>Pseudomonadati</taxon>
        <taxon>Pseudomonadota</taxon>
        <taxon>Gammaproteobacteria</taxon>
        <taxon>Aeromonadales</taxon>
        <taxon>Aeromonadaceae</taxon>
        <taxon>Aeromonas</taxon>
    </lineage>
</organism>
<protein>
    <submittedName>
        <fullName evidence="3">Type IV pilus modification protein PilV</fullName>
    </submittedName>
</protein>
<keyword evidence="1" id="KW-0812">Transmembrane</keyword>
<dbReference type="InterPro" id="IPR013362">
    <property type="entry name" value="Pilus_4_PilV"/>
</dbReference>
<dbReference type="RefSeq" id="WP_102989482.1">
    <property type="nucleotide sequence ID" value="NZ_CP083944.1"/>
</dbReference>
<dbReference type="PROSITE" id="PS00409">
    <property type="entry name" value="PROKAR_NTER_METHYL"/>
    <property type="match status" value="1"/>
</dbReference>
<dbReference type="EMBL" id="PUTQ01000018">
    <property type="protein sequence ID" value="RCF48633.1"/>
    <property type="molecule type" value="Genomic_DNA"/>
</dbReference>
<dbReference type="InterPro" id="IPR012902">
    <property type="entry name" value="N_methyl_site"/>
</dbReference>
<accession>A0ABD7G6U2</accession>
<keyword evidence="1" id="KW-0472">Membrane</keyword>
<reference evidence="3 4" key="1">
    <citation type="journal article" date="2018" name="PLoS ONE">
        <title>Phenotypic characterization and whole genome analysis of extended-spectrum beta-lactamase-producing bacteria isolated from dogs in Germany.</title>
        <authorList>
            <person name="Boehmer T."/>
            <person name="Vogler A.J."/>
            <person name="Thomas A."/>
            <person name="Sauer S."/>
            <person name="Hergenroether M."/>
            <person name="Straubinger R.K."/>
            <person name="Birdsell D."/>
            <person name="Keim P."/>
            <person name="Sahl J.W."/>
            <person name="Williamson C.H."/>
            <person name="Riehm J.M."/>
        </authorList>
    </citation>
    <scope>NUCLEOTIDE SEQUENCE [LARGE SCALE GENOMIC DNA]</scope>
    <source>
        <strain evidence="3 4">AFG_SD03_1510_Ahy_093</strain>
    </source>
</reference>
<dbReference type="Pfam" id="PF07963">
    <property type="entry name" value="N_methyl"/>
    <property type="match status" value="1"/>
</dbReference>
<comment type="caution">
    <text evidence="3">The sequence shown here is derived from an EMBL/GenBank/DDBJ whole genome shotgun (WGS) entry which is preliminary data.</text>
</comment>
<sequence>MKWPILSSMKGFSLLEVMIAAVVLSFGLLGLVGMQVTSKLSGYEARQRTIASWLATDIVERARINRSIWELQTAQAWTVSSGSSISKPSCGNEDGTMTSCSSNDLLALDMFSWQQSLLGVAVSGASSVLQNPSGCIIRGNANAMTVIVTWQGRENISDGTSAISNNIRNLCGFGNGTLQSRRYYMLATTL</sequence>
<evidence type="ECO:0000256" key="1">
    <source>
        <dbReference type="SAM" id="Phobius"/>
    </source>
</evidence>
<evidence type="ECO:0000259" key="2">
    <source>
        <dbReference type="Pfam" id="PF22150"/>
    </source>
</evidence>
<dbReference type="NCBIfam" id="TIGR02523">
    <property type="entry name" value="type_IV_pilV"/>
    <property type="match status" value="1"/>
</dbReference>
<keyword evidence="1" id="KW-1133">Transmembrane helix</keyword>
<dbReference type="NCBIfam" id="TIGR02532">
    <property type="entry name" value="IV_pilin_GFxxxE"/>
    <property type="match status" value="1"/>
</dbReference>
<feature type="domain" description="Type IV pilin Tt1218-like" evidence="2">
    <location>
        <begin position="34"/>
        <end position="110"/>
    </location>
</feature>
<evidence type="ECO:0000313" key="4">
    <source>
        <dbReference type="Proteomes" id="UP000253075"/>
    </source>
</evidence>
<gene>
    <name evidence="3" type="primary">pilV</name>
    <name evidence="3" type="ORF">C6C11_13665</name>
</gene>
<proteinExistence type="predicted"/>
<name>A0ABD7G6U2_AERHY</name>
<dbReference type="Pfam" id="PF22150">
    <property type="entry name" value="Tt1218-like"/>
    <property type="match status" value="1"/>
</dbReference>
<dbReference type="InterPro" id="IPR054402">
    <property type="entry name" value="Tt1218-like_dom"/>
</dbReference>